<sequence>MIHIEYGVLKEVHVRDKFGVRAAIANVTIRENNQEPVDDAALIIMRRSFGQGRTHLILRQNMSAVLDPAELIQMAHDATVKLFGSADKDNMHRMADLLLDYTDELVMHPPEDQMKIWKKEQRMIEQSQALIKVNDEIILDAR</sequence>
<organism evidence="1 2">
    <name type="scientific">Acinetobacter variabilis</name>
    <dbReference type="NCBI Taxonomy" id="70346"/>
    <lineage>
        <taxon>Bacteria</taxon>
        <taxon>Pseudomonadati</taxon>
        <taxon>Pseudomonadota</taxon>
        <taxon>Gammaproteobacteria</taxon>
        <taxon>Moraxellales</taxon>
        <taxon>Moraxellaceae</taxon>
        <taxon>Acinetobacter</taxon>
    </lineage>
</organism>
<comment type="caution">
    <text evidence="1">The sequence shown here is derived from an EMBL/GenBank/DDBJ whole genome shotgun (WGS) entry which is preliminary data.</text>
</comment>
<accession>N8WVP6</accession>
<dbReference type="Proteomes" id="UP000013070">
    <property type="component" value="Unassembled WGS sequence"/>
</dbReference>
<proteinExistence type="predicted"/>
<reference evidence="1 2" key="1">
    <citation type="submission" date="2013-02" db="EMBL/GenBank/DDBJ databases">
        <title>The Genome Sequence of Acinetobacter sp. NIPH 899.</title>
        <authorList>
            <consortium name="The Broad Institute Genome Sequencing Platform"/>
            <consortium name="The Broad Institute Genome Sequencing Center for Infectious Disease"/>
            <person name="Cerqueira G."/>
            <person name="Feldgarden M."/>
            <person name="Courvalin P."/>
            <person name="Perichon B."/>
            <person name="Grillot-Courvalin C."/>
            <person name="Clermont D."/>
            <person name="Rocha E."/>
            <person name="Yoon E.-J."/>
            <person name="Nemec A."/>
            <person name="Walker B."/>
            <person name="Young S.K."/>
            <person name="Zeng Q."/>
            <person name="Gargeya S."/>
            <person name="Fitzgerald M."/>
            <person name="Haas B."/>
            <person name="Abouelleil A."/>
            <person name="Alvarado L."/>
            <person name="Arachchi H.M."/>
            <person name="Berlin A.M."/>
            <person name="Chapman S.B."/>
            <person name="Dewar J."/>
            <person name="Goldberg J."/>
            <person name="Griggs A."/>
            <person name="Gujja S."/>
            <person name="Hansen M."/>
            <person name="Howarth C."/>
            <person name="Imamovic A."/>
            <person name="Larimer J."/>
            <person name="McCowan C."/>
            <person name="Murphy C."/>
            <person name="Neiman D."/>
            <person name="Pearson M."/>
            <person name="Priest M."/>
            <person name="Roberts A."/>
            <person name="Saif S."/>
            <person name="Shea T."/>
            <person name="Sisk P."/>
            <person name="Sykes S."/>
            <person name="Wortman J."/>
            <person name="Nusbaum C."/>
            <person name="Birren B."/>
        </authorList>
    </citation>
    <scope>NUCLEOTIDE SEQUENCE [LARGE SCALE GENOMIC DNA]</scope>
    <source>
        <strain evidence="1 2">NIPH 899</strain>
    </source>
</reference>
<dbReference type="RefSeq" id="WP_004787891.1">
    <property type="nucleotide sequence ID" value="NZ_JAHPWV010000059.1"/>
</dbReference>
<evidence type="ECO:0000313" key="2">
    <source>
        <dbReference type="Proteomes" id="UP000013070"/>
    </source>
</evidence>
<protein>
    <submittedName>
        <fullName evidence="1">Uncharacterized protein</fullName>
    </submittedName>
</protein>
<evidence type="ECO:0000313" key="1">
    <source>
        <dbReference type="EMBL" id="ENV00949.1"/>
    </source>
</evidence>
<dbReference type="AlphaFoldDB" id="N8WVP6"/>
<dbReference type="EMBL" id="APPE01000006">
    <property type="protein sequence ID" value="ENV00949.1"/>
    <property type="molecule type" value="Genomic_DNA"/>
</dbReference>
<gene>
    <name evidence="1" type="ORF">F969_00035</name>
</gene>
<keyword evidence="2" id="KW-1185">Reference proteome</keyword>
<dbReference type="PATRIC" id="fig|1217710.3.peg.31"/>
<dbReference type="HOGENOM" id="CLU_1811634_0_0_6"/>
<name>N8WVP6_9GAMM</name>